<dbReference type="Proteomes" id="UP001195483">
    <property type="component" value="Unassembled WGS sequence"/>
</dbReference>
<reference evidence="1" key="1">
    <citation type="journal article" date="2021" name="Genome Biol. Evol.">
        <title>A High-Quality Reference Genome for a Parasitic Bivalve with Doubly Uniparental Inheritance (Bivalvia: Unionida).</title>
        <authorList>
            <person name="Smith C.H."/>
        </authorList>
    </citation>
    <scope>NUCLEOTIDE SEQUENCE</scope>
    <source>
        <strain evidence="1">CHS0354</strain>
    </source>
</reference>
<gene>
    <name evidence="1" type="ORF">CHS0354_032405</name>
</gene>
<evidence type="ECO:0000313" key="2">
    <source>
        <dbReference type="Proteomes" id="UP001195483"/>
    </source>
</evidence>
<keyword evidence="2" id="KW-1185">Reference proteome</keyword>
<comment type="caution">
    <text evidence="1">The sequence shown here is derived from an EMBL/GenBank/DDBJ whole genome shotgun (WGS) entry which is preliminary data.</text>
</comment>
<reference evidence="1" key="2">
    <citation type="journal article" date="2021" name="Genome Biol. Evol.">
        <title>Developing a high-quality reference genome for a parasitic bivalve with doubly uniparental inheritance (Bivalvia: Unionida).</title>
        <authorList>
            <person name="Smith C.H."/>
        </authorList>
    </citation>
    <scope>NUCLEOTIDE SEQUENCE</scope>
    <source>
        <strain evidence="1">CHS0354</strain>
        <tissue evidence="1">Mantle</tissue>
    </source>
</reference>
<evidence type="ECO:0000313" key="1">
    <source>
        <dbReference type="EMBL" id="KAK3610048.1"/>
    </source>
</evidence>
<dbReference type="AlphaFoldDB" id="A0AAE0WCA4"/>
<dbReference type="EMBL" id="JAEAOA010001913">
    <property type="protein sequence ID" value="KAK3610048.1"/>
    <property type="molecule type" value="Genomic_DNA"/>
</dbReference>
<accession>A0AAE0WCA4</accession>
<name>A0AAE0WCA4_9BIVA</name>
<sequence length="122" mass="14120">MKFLVAESELLGLFKICVNCVNEAQGHDNHRKRTFINIILKCDVCTNKRSWNSQPFVSFIPAGNLQLSSTFLFAGAIRSQALRNFEFLKMANTNTDIFYMHQKELPPVNKYTFLEEKSRELL</sequence>
<reference evidence="1" key="3">
    <citation type="submission" date="2023-05" db="EMBL/GenBank/DDBJ databases">
        <authorList>
            <person name="Smith C.H."/>
        </authorList>
    </citation>
    <scope>NUCLEOTIDE SEQUENCE</scope>
    <source>
        <strain evidence="1">CHS0354</strain>
        <tissue evidence="1">Mantle</tissue>
    </source>
</reference>
<proteinExistence type="predicted"/>
<organism evidence="1 2">
    <name type="scientific">Potamilus streckersoni</name>
    <dbReference type="NCBI Taxonomy" id="2493646"/>
    <lineage>
        <taxon>Eukaryota</taxon>
        <taxon>Metazoa</taxon>
        <taxon>Spiralia</taxon>
        <taxon>Lophotrochozoa</taxon>
        <taxon>Mollusca</taxon>
        <taxon>Bivalvia</taxon>
        <taxon>Autobranchia</taxon>
        <taxon>Heteroconchia</taxon>
        <taxon>Palaeoheterodonta</taxon>
        <taxon>Unionida</taxon>
        <taxon>Unionoidea</taxon>
        <taxon>Unionidae</taxon>
        <taxon>Ambleminae</taxon>
        <taxon>Lampsilini</taxon>
        <taxon>Potamilus</taxon>
    </lineage>
</organism>
<protein>
    <submittedName>
        <fullName evidence="1">Uncharacterized protein</fullName>
    </submittedName>
</protein>